<evidence type="ECO:0000313" key="3">
    <source>
        <dbReference type="Proteomes" id="UP000616885"/>
    </source>
</evidence>
<organism evidence="2 3">
    <name type="scientific">Bionectria ochroleuca</name>
    <name type="common">Gliocladium roseum</name>
    <dbReference type="NCBI Taxonomy" id="29856"/>
    <lineage>
        <taxon>Eukaryota</taxon>
        <taxon>Fungi</taxon>
        <taxon>Dikarya</taxon>
        <taxon>Ascomycota</taxon>
        <taxon>Pezizomycotina</taxon>
        <taxon>Sordariomycetes</taxon>
        <taxon>Hypocreomycetidae</taxon>
        <taxon>Hypocreales</taxon>
        <taxon>Bionectriaceae</taxon>
        <taxon>Clonostachys</taxon>
    </lineage>
</organism>
<dbReference type="AlphaFoldDB" id="A0A8H7KB33"/>
<comment type="caution">
    <text evidence="2">The sequence shown here is derived from an EMBL/GenBank/DDBJ whole genome shotgun (WGS) entry which is preliminary data.</text>
</comment>
<protein>
    <submittedName>
        <fullName evidence="2">Uncharacterized protein</fullName>
    </submittedName>
</protein>
<sequence length="130" mass="14175">MDPPLSNAAYCKGPTPSSQHGQVGFAIIRRGLRPSDQPIAAAGGRLGPRSDALRYSSFPGEIHDEMMAIRLPPLMAEILELGDSRPLIGRTLHHQQVGVTAGSLDELESDKRELRYARSLYPSQNHSSKC</sequence>
<dbReference type="Proteomes" id="UP000616885">
    <property type="component" value="Unassembled WGS sequence"/>
</dbReference>
<feature type="region of interest" description="Disordered" evidence="1">
    <location>
        <begin position="1"/>
        <end position="22"/>
    </location>
</feature>
<accession>A0A8H7KB33</accession>
<name>A0A8H7KB33_BIOOC</name>
<reference evidence="2" key="1">
    <citation type="submission" date="2020-10" db="EMBL/GenBank/DDBJ databases">
        <title>High-Quality Genome Resource of Clonostachys rosea strain S41 by Oxford Nanopore Long-Read Sequencing.</title>
        <authorList>
            <person name="Wang H."/>
        </authorList>
    </citation>
    <scope>NUCLEOTIDE SEQUENCE</scope>
    <source>
        <strain evidence="2">S41</strain>
    </source>
</reference>
<proteinExistence type="predicted"/>
<evidence type="ECO:0000256" key="1">
    <source>
        <dbReference type="SAM" id="MobiDB-lite"/>
    </source>
</evidence>
<evidence type="ECO:0000313" key="2">
    <source>
        <dbReference type="EMBL" id="KAF9749204.1"/>
    </source>
</evidence>
<gene>
    <name evidence="2" type="ORF">IM811_016999</name>
</gene>
<dbReference type="EMBL" id="JADCTT010000008">
    <property type="protein sequence ID" value="KAF9749204.1"/>
    <property type="molecule type" value="Genomic_DNA"/>
</dbReference>